<accession>A0ABS7AUM6</accession>
<organism evidence="1 2">
    <name type="scientific">Actinoplanes hulinensis</name>
    <dbReference type="NCBI Taxonomy" id="1144547"/>
    <lineage>
        <taxon>Bacteria</taxon>
        <taxon>Bacillati</taxon>
        <taxon>Actinomycetota</taxon>
        <taxon>Actinomycetes</taxon>
        <taxon>Micromonosporales</taxon>
        <taxon>Micromonosporaceae</taxon>
        <taxon>Actinoplanes</taxon>
    </lineage>
</organism>
<keyword evidence="2" id="KW-1185">Reference proteome</keyword>
<dbReference type="RefSeq" id="WP_220142054.1">
    <property type="nucleotide sequence ID" value="NZ_JAHXZI010000001.1"/>
</dbReference>
<reference evidence="1 2" key="1">
    <citation type="journal article" date="2013" name="Antonie Van Leeuwenhoek">
        <title>Actinoplanes hulinensis sp. nov., a novel actinomycete isolated from soybean root (Glycine max (L.) Merr).</title>
        <authorList>
            <person name="Shen Y."/>
            <person name="Liu C."/>
            <person name="Wang X."/>
            <person name="Zhao J."/>
            <person name="Jia F."/>
            <person name="Zhang Y."/>
            <person name="Wang L."/>
            <person name="Yang D."/>
            <person name="Xiang W."/>
        </authorList>
    </citation>
    <scope>NUCLEOTIDE SEQUENCE [LARGE SCALE GENOMIC DNA]</scope>
    <source>
        <strain evidence="1 2">NEAU-M9</strain>
    </source>
</reference>
<evidence type="ECO:0000313" key="2">
    <source>
        <dbReference type="Proteomes" id="UP001519863"/>
    </source>
</evidence>
<dbReference type="EMBL" id="JAHXZI010000001">
    <property type="protein sequence ID" value="MBW6432402.1"/>
    <property type="molecule type" value="Genomic_DNA"/>
</dbReference>
<protein>
    <submittedName>
        <fullName evidence="1">Uncharacterized protein</fullName>
    </submittedName>
</protein>
<name>A0ABS7AUM6_9ACTN</name>
<proteinExistence type="predicted"/>
<sequence>MTTEREGVPIVADDNLHQAEAARQAADRLALALEEVGFDVGMAFPGLRSGWDGSAAPGVLLGAVTCEVAADLAAILGNAAEAGVTLPPR</sequence>
<comment type="caution">
    <text evidence="1">The sequence shown here is derived from an EMBL/GenBank/DDBJ whole genome shotgun (WGS) entry which is preliminary data.</text>
</comment>
<gene>
    <name evidence="1" type="ORF">KZ829_01415</name>
</gene>
<evidence type="ECO:0000313" key="1">
    <source>
        <dbReference type="EMBL" id="MBW6432402.1"/>
    </source>
</evidence>
<dbReference type="Proteomes" id="UP001519863">
    <property type="component" value="Unassembled WGS sequence"/>
</dbReference>